<keyword evidence="12" id="KW-1185">Reference proteome</keyword>
<organism evidence="10">
    <name type="scientific">Sarcoptes scabiei</name>
    <name type="common">Itch mite</name>
    <name type="synonym">Acarus scabiei</name>
    <dbReference type="NCBI Taxonomy" id="52283"/>
    <lineage>
        <taxon>Eukaryota</taxon>
        <taxon>Metazoa</taxon>
        <taxon>Ecdysozoa</taxon>
        <taxon>Arthropoda</taxon>
        <taxon>Chelicerata</taxon>
        <taxon>Arachnida</taxon>
        <taxon>Acari</taxon>
        <taxon>Acariformes</taxon>
        <taxon>Sarcoptiformes</taxon>
        <taxon>Astigmata</taxon>
        <taxon>Psoroptidia</taxon>
        <taxon>Sarcoptoidea</taxon>
        <taxon>Sarcoptidae</taxon>
        <taxon>Sarcoptinae</taxon>
        <taxon>Sarcoptes</taxon>
    </lineage>
</organism>
<evidence type="ECO:0000313" key="10">
    <source>
        <dbReference type="EMBL" id="KAF7490158.1"/>
    </source>
</evidence>
<comment type="function">
    <text evidence="7">Tyrosine protein phosphatase which functions as a dosage-dependent inducer of mitotic progression.</text>
</comment>
<dbReference type="EnsemblMetazoa" id="SSS_615s_mrna">
    <property type="protein sequence ID" value="KAF7490158.1"/>
    <property type="gene ID" value="SSS_615"/>
</dbReference>
<sequence>MMNLSDSFELETNDLFDDDDFINKALNENATNLNLSENKQEENFSIHSNTKVDVSNLIASSTKVNRDLPKCKLDFNIPETPTYCCEIRDRKRKIFSRRCLSIDLNSVQSSESNQNSFQDFRYSKEMKISKENLPTNIFKSPSVLSSIENRFSSPKNSKMNISLELTPEFNTSNKIREPANRPKDESSPRYPFKLNNNSNTKEIRSSLILGGGIPLQKCFSENHASIMRAVQISSSDPSLIGDFSRAYALPLMQNSKHRDLRSITCHVMADLLQQRYEDLIQSFTIIDCRYPYEYEGGHIQNAINLYTQDHIYNTFVKNQSKEAEIQTINSKRNILIFHCEFSSERGPSLYRFLRNRDRVKNSRVYPNLYYPEIYLLDGGYKEFFQHYSHLCEPCSYKPMHSKDHEEDLRRFRSACKSFDSKFSTMKKITRL</sequence>
<dbReference type="OrthoDB" id="26523at2759"/>
<dbReference type="GO" id="GO:0110032">
    <property type="term" value="P:positive regulation of G2/MI transition of meiotic cell cycle"/>
    <property type="evidence" value="ECO:0007669"/>
    <property type="project" value="TreeGrafter"/>
</dbReference>
<accession>A0A834R5E0</accession>
<dbReference type="SMART" id="SM00450">
    <property type="entry name" value="RHOD"/>
    <property type="match status" value="1"/>
</dbReference>
<dbReference type="OMA" id="HASIMRA"/>
<dbReference type="EMBL" id="WVUK01000062">
    <property type="protein sequence ID" value="KAF7490158.1"/>
    <property type="molecule type" value="Genomic_DNA"/>
</dbReference>
<reference evidence="11" key="3">
    <citation type="submission" date="2022-06" db="UniProtKB">
        <authorList>
            <consortium name="EnsemblMetazoa"/>
        </authorList>
    </citation>
    <scope>IDENTIFICATION</scope>
</reference>
<protein>
    <recommendedName>
        <fullName evidence="7">M-phase inducer phosphatase</fullName>
        <ecNumber evidence="7">3.1.3.48</ecNumber>
    </recommendedName>
</protein>
<dbReference type="FunFam" id="3.40.250.10:FF:000036">
    <property type="entry name" value="M-phase inducer phosphatase"/>
    <property type="match status" value="1"/>
</dbReference>
<comment type="catalytic activity">
    <reaction evidence="6 7">
        <text>O-phospho-L-tyrosyl-[protein] + H2O = L-tyrosyl-[protein] + phosphate</text>
        <dbReference type="Rhea" id="RHEA:10684"/>
        <dbReference type="Rhea" id="RHEA-COMP:10136"/>
        <dbReference type="Rhea" id="RHEA-COMP:20101"/>
        <dbReference type="ChEBI" id="CHEBI:15377"/>
        <dbReference type="ChEBI" id="CHEBI:43474"/>
        <dbReference type="ChEBI" id="CHEBI:46858"/>
        <dbReference type="ChEBI" id="CHEBI:61978"/>
        <dbReference type="EC" id="3.1.3.48"/>
    </reaction>
</comment>
<evidence type="ECO:0000313" key="11">
    <source>
        <dbReference type="EnsemblMetazoa" id="KAF7490158.1"/>
    </source>
</evidence>
<dbReference type="AlphaFoldDB" id="A0A834R5E0"/>
<dbReference type="GO" id="GO:0051301">
    <property type="term" value="P:cell division"/>
    <property type="evidence" value="ECO:0007669"/>
    <property type="project" value="UniProtKB-UniRule"/>
</dbReference>
<reference evidence="10" key="2">
    <citation type="submission" date="2020-01" db="EMBL/GenBank/DDBJ databases">
        <authorList>
            <person name="Korhonen P.K.K."/>
            <person name="Guangxu M.G."/>
            <person name="Wang T.W."/>
            <person name="Stroehlein A.J.S."/>
            <person name="Young N.D."/>
            <person name="Ang C.-S.A."/>
            <person name="Fernando D.W.F."/>
            <person name="Lu H.L."/>
            <person name="Taylor S.T."/>
            <person name="Ehtesham M.E.M."/>
            <person name="Najaraj S.H.N."/>
            <person name="Harsha G.H.G."/>
            <person name="Madugundu A.M."/>
            <person name="Renuse S.R."/>
            <person name="Holt D.H."/>
            <person name="Pandey A.P."/>
            <person name="Papenfuss A.P."/>
            <person name="Gasser R.B.G."/>
            <person name="Fischer K.F."/>
        </authorList>
    </citation>
    <scope>NUCLEOTIDE SEQUENCE</scope>
    <source>
        <strain evidence="10">SSS_KF_BRIS2020</strain>
    </source>
</reference>
<dbReference type="GO" id="GO:0010971">
    <property type="term" value="P:positive regulation of G2/M transition of mitotic cell cycle"/>
    <property type="evidence" value="ECO:0007669"/>
    <property type="project" value="TreeGrafter"/>
</dbReference>
<comment type="similarity">
    <text evidence="1 7">Belongs to the MPI phosphatase family.</text>
</comment>
<dbReference type="InterPro" id="IPR000751">
    <property type="entry name" value="MPI_Phosphatase"/>
</dbReference>
<dbReference type="PANTHER" id="PTHR10828:SF17">
    <property type="entry name" value="PROTEIN-TYROSINE-PHOSPHATASE"/>
    <property type="match status" value="1"/>
</dbReference>
<reference evidence="12" key="1">
    <citation type="journal article" date="2020" name="PLoS Negl. Trop. Dis.">
        <title>High-quality nuclear genome for Sarcoptes scabiei-A critical resource for a neglected parasite.</title>
        <authorList>
            <person name="Korhonen P.K."/>
            <person name="Gasser R.B."/>
            <person name="Ma G."/>
            <person name="Wang T."/>
            <person name="Stroehlein A.J."/>
            <person name="Young N.D."/>
            <person name="Ang C.S."/>
            <person name="Fernando D.D."/>
            <person name="Lu H.C."/>
            <person name="Taylor S."/>
            <person name="Reynolds S.L."/>
            <person name="Mofiz E."/>
            <person name="Najaraj S.H."/>
            <person name="Gowda H."/>
            <person name="Madugundu A."/>
            <person name="Renuse S."/>
            <person name="Holt D."/>
            <person name="Pandey A."/>
            <person name="Papenfuss A.T."/>
            <person name="Fischer K."/>
        </authorList>
    </citation>
    <scope>NUCLEOTIDE SEQUENCE [LARGE SCALE GENOMIC DNA]</scope>
</reference>
<evidence type="ECO:0000256" key="6">
    <source>
        <dbReference type="ARBA" id="ARBA00051722"/>
    </source>
</evidence>
<evidence type="ECO:0000313" key="12">
    <source>
        <dbReference type="Proteomes" id="UP000070412"/>
    </source>
</evidence>
<dbReference type="GO" id="GO:0005737">
    <property type="term" value="C:cytoplasm"/>
    <property type="evidence" value="ECO:0007669"/>
    <property type="project" value="TreeGrafter"/>
</dbReference>
<keyword evidence="5 7" id="KW-0131">Cell cycle</keyword>
<evidence type="ECO:0000259" key="9">
    <source>
        <dbReference type="PROSITE" id="PS50206"/>
    </source>
</evidence>
<dbReference type="InterPro" id="IPR036873">
    <property type="entry name" value="Rhodanese-like_dom_sf"/>
</dbReference>
<evidence type="ECO:0000256" key="4">
    <source>
        <dbReference type="ARBA" id="ARBA00022912"/>
    </source>
</evidence>
<dbReference type="CDD" id="cd01530">
    <property type="entry name" value="Cdc25"/>
    <property type="match status" value="1"/>
</dbReference>
<dbReference type="GO" id="GO:0009794">
    <property type="term" value="P:regulation of mitotic cell cycle, embryonic"/>
    <property type="evidence" value="ECO:0007669"/>
    <property type="project" value="UniProtKB-ARBA"/>
</dbReference>
<dbReference type="PROSITE" id="PS50206">
    <property type="entry name" value="RHODANESE_3"/>
    <property type="match status" value="1"/>
</dbReference>
<feature type="compositionally biased region" description="Basic and acidic residues" evidence="8">
    <location>
        <begin position="174"/>
        <end position="187"/>
    </location>
</feature>
<evidence type="ECO:0000256" key="5">
    <source>
        <dbReference type="ARBA" id="ARBA00023306"/>
    </source>
</evidence>
<evidence type="ECO:0000256" key="1">
    <source>
        <dbReference type="ARBA" id="ARBA00011065"/>
    </source>
</evidence>
<keyword evidence="4 7" id="KW-0904">Protein phosphatase</keyword>
<gene>
    <name evidence="10" type="primary">SSS_615g</name>
    <name evidence="10" type="ORF">SSS_615</name>
</gene>
<dbReference type="GO" id="GO:0010256">
    <property type="term" value="P:endomembrane system organization"/>
    <property type="evidence" value="ECO:0007669"/>
    <property type="project" value="UniProtKB-ARBA"/>
</dbReference>
<keyword evidence="7" id="KW-0498">Mitosis</keyword>
<evidence type="ECO:0000256" key="8">
    <source>
        <dbReference type="SAM" id="MobiDB-lite"/>
    </source>
</evidence>
<keyword evidence="2 7" id="KW-0132">Cell division</keyword>
<dbReference type="InterPro" id="IPR001763">
    <property type="entry name" value="Rhodanese-like_dom"/>
</dbReference>
<evidence type="ECO:0000256" key="2">
    <source>
        <dbReference type="ARBA" id="ARBA00022618"/>
    </source>
</evidence>
<keyword evidence="3 7" id="KW-0378">Hydrolase</keyword>
<evidence type="ECO:0000256" key="7">
    <source>
        <dbReference type="RuleBase" id="RU368028"/>
    </source>
</evidence>
<dbReference type="GO" id="GO:0032502">
    <property type="term" value="P:developmental process"/>
    <property type="evidence" value="ECO:0007669"/>
    <property type="project" value="UniProtKB-ARBA"/>
</dbReference>
<dbReference type="PRINTS" id="PR00716">
    <property type="entry name" value="MPIPHPHTASE"/>
</dbReference>
<dbReference type="EC" id="3.1.3.48" evidence="7"/>
<feature type="region of interest" description="Disordered" evidence="8">
    <location>
        <begin position="169"/>
        <end position="197"/>
    </location>
</feature>
<proteinExistence type="inferred from homology"/>
<dbReference type="GO" id="GO:0000086">
    <property type="term" value="P:G2/M transition of mitotic cell cycle"/>
    <property type="evidence" value="ECO:0007669"/>
    <property type="project" value="TreeGrafter"/>
</dbReference>
<dbReference type="Pfam" id="PF00581">
    <property type="entry name" value="Rhodanese"/>
    <property type="match status" value="1"/>
</dbReference>
<dbReference type="GO" id="GO:0004725">
    <property type="term" value="F:protein tyrosine phosphatase activity"/>
    <property type="evidence" value="ECO:0007669"/>
    <property type="project" value="UniProtKB-UniRule"/>
</dbReference>
<evidence type="ECO:0000256" key="3">
    <source>
        <dbReference type="ARBA" id="ARBA00022801"/>
    </source>
</evidence>
<dbReference type="Proteomes" id="UP000070412">
    <property type="component" value="Unassembled WGS sequence"/>
</dbReference>
<name>A0A834R5E0_SARSC</name>
<dbReference type="GO" id="GO:0005634">
    <property type="term" value="C:nucleus"/>
    <property type="evidence" value="ECO:0007669"/>
    <property type="project" value="TreeGrafter"/>
</dbReference>
<feature type="domain" description="Rhodanese" evidence="9">
    <location>
        <begin position="279"/>
        <end position="392"/>
    </location>
</feature>
<dbReference type="SUPFAM" id="SSF52821">
    <property type="entry name" value="Rhodanese/Cell cycle control phosphatase"/>
    <property type="match status" value="1"/>
</dbReference>
<dbReference type="Gene3D" id="3.40.250.10">
    <property type="entry name" value="Rhodanese-like domain"/>
    <property type="match status" value="1"/>
</dbReference>
<dbReference type="PANTHER" id="PTHR10828">
    <property type="entry name" value="M-PHASE INDUCER PHOSPHATASE DUAL SPECIFICITY PHOSPHATASE CDC25"/>
    <property type="match status" value="1"/>
</dbReference>